<accession>A0A918C6F3</accession>
<feature type="signal peptide" evidence="1">
    <location>
        <begin position="1"/>
        <end position="31"/>
    </location>
</feature>
<dbReference type="AlphaFoldDB" id="A0A918C6F3"/>
<comment type="caution">
    <text evidence="2">The sequence shown here is derived from an EMBL/GenBank/DDBJ whole genome shotgun (WGS) entry which is preliminary data.</text>
</comment>
<proteinExistence type="predicted"/>
<reference evidence="2" key="2">
    <citation type="submission" date="2020-09" db="EMBL/GenBank/DDBJ databases">
        <authorList>
            <person name="Sun Q."/>
            <person name="Ohkuma M."/>
        </authorList>
    </citation>
    <scope>NUCLEOTIDE SEQUENCE</scope>
    <source>
        <strain evidence="2">JCM 31311</strain>
    </source>
</reference>
<evidence type="ECO:0000256" key="1">
    <source>
        <dbReference type="SAM" id="SignalP"/>
    </source>
</evidence>
<organism evidence="2 3">
    <name type="scientific">Deinococcus ruber</name>
    <dbReference type="NCBI Taxonomy" id="1848197"/>
    <lineage>
        <taxon>Bacteria</taxon>
        <taxon>Thermotogati</taxon>
        <taxon>Deinococcota</taxon>
        <taxon>Deinococci</taxon>
        <taxon>Deinococcales</taxon>
        <taxon>Deinococcaceae</taxon>
        <taxon>Deinococcus</taxon>
    </lineage>
</organism>
<gene>
    <name evidence="2" type="ORF">GCM10008957_20020</name>
</gene>
<evidence type="ECO:0000313" key="2">
    <source>
        <dbReference type="EMBL" id="GGR07343.1"/>
    </source>
</evidence>
<evidence type="ECO:0008006" key="4">
    <source>
        <dbReference type="Google" id="ProtNLM"/>
    </source>
</evidence>
<dbReference type="Proteomes" id="UP000603865">
    <property type="component" value="Unassembled WGS sequence"/>
</dbReference>
<dbReference type="EMBL" id="BMQL01000009">
    <property type="protein sequence ID" value="GGR07343.1"/>
    <property type="molecule type" value="Genomic_DNA"/>
</dbReference>
<keyword evidence="3" id="KW-1185">Reference proteome</keyword>
<protein>
    <recommendedName>
        <fullName evidence="4">Proteinase inhibitor I42 chagasin domain-containing protein</fullName>
    </recommendedName>
</protein>
<sequence length="161" mass="17228">MRVYLPTLRSFLPSRVRPALAVLLLSGLAGAGGGVPAPVPAPKPADVTFDEEPSSDATVTVHAGGLLRVHVSEPHIDDLRRWFAMSSGEAGLQLTGRDAQSEGDHGYFSTIFDVTYTYRVASTASGTAALLFAYITPPMLHDDSLQMSPPSLHWLTVKIVK</sequence>
<reference evidence="2" key="1">
    <citation type="journal article" date="2014" name="Int. J. Syst. Evol. Microbiol.">
        <title>Complete genome sequence of Corynebacterium casei LMG S-19264T (=DSM 44701T), isolated from a smear-ripened cheese.</title>
        <authorList>
            <consortium name="US DOE Joint Genome Institute (JGI-PGF)"/>
            <person name="Walter F."/>
            <person name="Albersmeier A."/>
            <person name="Kalinowski J."/>
            <person name="Ruckert C."/>
        </authorList>
    </citation>
    <scope>NUCLEOTIDE SEQUENCE</scope>
    <source>
        <strain evidence="2">JCM 31311</strain>
    </source>
</reference>
<dbReference type="RefSeq" id="WP_189089915.1">
    <property type="nucleotide sequence ID" value="NZ_BMQL01000009.1"/>
</dbReference>
<feature type="chain" id="PRO_5037296909" description="Proteinase inhibitor I42 chagasin domain-containing protein" evidence="1">
    <location>
        <begin position="32"/>
        <end position="161"/>
    </location>
</feature>
<keyword evidence="1" id="KW-0732">Signal</keyword>
<evidence type="ECO:0000313" key="3">
    <source>
        <dbReference type="Proteomes" id="UP000603865"/>
    </source>
</evidence>
<name>A0A918C6F3_9DEIO</name>